<dbReference type="PANTHER" id="PTHR13355">
    <property type="entry name" value="GLUCOSAMINE 6-PHOSPHATE N-ACETYLTRANSFERASE"/>
    <property type="match status" value="1"/>
</dbReference>
<gene>
    <name evidence="2" type="ORF">DOK78_001935</name>
</gene>
<protein>
    <recommendedName>
        <fullName evidence="1">N-acetyltransferase domain-containing protein</fullName>
    </recommendedName>
</protein>
<name>A0ABZ2SNC8_9ENTE</name>
<evidence type="ECO:0000313" key="3">
    <source>
        <dbReference type="Proteomes" id="UP000664701"/>
    </source>
</evidence>
<dbReference type="InterPro" id="IPR000182">
    <property type="entry name" value="GNAT_dom"/>
</dbReference>
<evidence type="ECO:0000313" key="2">
    <source>
        <dbReference type="EMBL" id="WYJ77297.1"/>
    </source>
</evidence>
<evidence type="ECO:0000259" key="1">
    <source>
        <dbReference type="PROSITE" id="PS51186"/>
    </source>
</evidence>
<proteinExistence type="predicted"/>
<keyword evidence="3" id="KW-1185">Reference proteome</keyword>
<dbReference type="Pfam" id="PF13673">
    <property type="entry name" value="Acetyltransf_10"/>
    <property type="match status" value="1"/>
</dbReference>
<feature type="domain" description="N-acetyltransferase" evidence="1">
    <location>
        <begin position="1"/>
        <end position="84"/>
    </location>
</feature>
<dbReference type="Gene3D" id="3.40.630.30">
    <property type="match status" value="1"/>
</dbReference>
<accession>A0ABZ2SNC8</accession>
<dbReference type="Proteomes" id="UP000664701">
    <property type="component" value="Chromosome"/>
</dbReference>
<dbReference type="PROSITE" id="PS51186">
    <property type="entry name" value="GNAT"/>
    <property type="match status" value="1"/>
</dbReference>
<dbReference type="SUPFAM" id="SSF55729">
    <property type="entry name" value="Acyl-CoA N-acyltransferases (Nat)"/>
    <property type="match status" value="1"/>
</dbReference>
<sequence length="84" mass="9772">MFLKESTEIMRIGRVATLKEYRGQQCGKKVLQSLENLAVSQNYKKILIHAEITAARFYEKLGYIQIGDIYEEDQILCITLFKNI</sequence>
<dbReference type="EMBL" id="CP147251">
    <property type="protein sequence ID" value="WYJ77297.1"/>
    <property type="molecule type" value="Genomic_DNA"/>
</dbReference>
<dbReference type="InterPro" id="IPR039143">
    <property type="entry name" value="GNPNAT1-like"/>
</dbReference>
<dbReference type="InterPro" id="IPR016181">
    <property type="entry name" value="Acyl_CoA_acyltransferase"/>
</dbReference>
<organism evidence="2 3">
    <name type="scientific">Candidatus Enterococcus lowellii</name>
    <dbReference type="NCBI Taxonomy" id="2230877"/>
    <lineage>
        <taxon>Bacteria</taxon>
        <taxon>Bacillati</taxon>
        <taxon>Bacillota</taxon>
        <taxon>Bacilli</taxon>
        <taxon>Lactobacillales</taxon>
        <taxon>Enterococcaceae</taxon>
        <taxon>Enterococcus</taxon>
    </lineage>
</organism>
<reference evidence="2 3" key="1">
    <citation type="submission" date="2024-03" db="EMBL/GenBank/DDBJ databases">
        <title>The Genome Sequence of Enterococcus sp. DIV2402.</title>
        <authorList>
            <consortium name="The Broad Institute Genomics Platform"/>
            <consortium name="The Broad Institute Microbial Omics Core"/>
            <consortium name="The Broad Institute Genomic Center for Infectious Diseases"/>
            <person name="Earl A."/>
            <person name="Manson A."/>
            <person name="Gilmore M."/>
            <person name="Schwartman J."/>
            <person name="Shea T."/>
            <person name="Abouelleil A."/>
            <person name="Cao P."/>
            <person name="Chapman S."/>
            <person name="Cusick C."/>
            <person name="Young S."/>
            <person name="Neafsey D."/>
            <person name="Nusbaum C."/>
            <person name="Birren B."/>
        </authorList>
    </citation>
    <scope>NUCLEOTIDE SEQUENCE [LARGE SCALE GENOMIC DNA]</scope>
    <source>
        <strain evidence="2 3">DIV2402</strain>
    </source>
</reference>
<dbReference type="CDD" id="cd04301">
    <property type="entry name" value="NAT_SF"/>
    <property type="match status" value="1"/>
</dbReference>